<evidence type="ECO:0000256" key="1">
    <source>
        <dbReference type="SAM" id="Phobius"/>
    </source>
</evidence>
<reference evidence="2" key="1">
    <citation type="submission" date="2014-11" db="EMBL/GenBank/DDBJ databases">
        <authorList>
            <person name="Amaro Gonzalez C."/>
        </authorList>
    </citation>
    <scope>NUCLEOTIDE SEQUENCE</scope>
</reference>
<accession>A0A0E9XB47</accession>
<keyword evidence="1" id="KW-0812">Transmembrane</keyword>
<reference evidence="2" key="2">
    <citation type="journal article" date="2015" name="Fish Shellfish Immunol.">
        <title>Early steps in the European eel (Anguilla anguilla)-Vibrio vulnificus interaction in the gills: Role of the RtxA13 toxin.</title>
        <authorList>
            <person name="Callol A."/>
            <person name="Pajuelo D."/>
            <person name="Ebbesson L."/>
            <person name="Teles M."/>
            <person name="MacKenzie S."/>
            <person name="Amaro C."/>
        </authorList>
    </citation>
    <scope>NUCLEOTIDE SEQUENCE</scope>
</reference>
<organism evidence="2">
    <name type="scientific">Anguilla anguilla</name>
    <name type="common">European freshwater eel</name>
    <name type="synonym">Muraena anguilla</name>
    <dbReference type="NCBI Taxonomy" id="7936"/>
    <lineage>
        <taxon>Eukaryota</taxon>
        <taxon>Metazoa</taxon>
        <taxon>Chordata</taxon>
        <taxon>Craniata</taxon>
        <taxon>Vertebrata</taxon>
        <taxon>Euteleostomi</taxon>
        <taxon>Actinopterygii</taxon>
        <taxon>Neopterygii</taxon>
        <taxon>Teleostei</taxon>
        <taxon>Anguilliformes</taxon>
        <taxon>Anguillidae</taxon>
        <taxon>Anguilla</taxon>
    </lineage>
</organism>
<proteinExistence type="predicted"/>
<keyword evidence="1" id="KW-0472">Membrane</keyword>
<evidence type="ECO:0000313" key="2">
    <source>
        <dbReference type="EMBL" id="JAH98903.1"/>
    </source>
</evidence>
<protein>
    <submittedName>
        <fullName evidence="2">Uncharacterized protein</fullName>
    </submittedName>
</protein>
<name>A0A0E9XB47_ANGAN</name>
<dbReference type="AlphaFoldDB" id="A0A0E9XB47"/>
<dbReference type="EMBL" id="GBXM01009674">
    <property type="protein sequence ID" value="JAH98903.1"/>
    <property type="molecule type" value="Transcribed_RNA"/>
</dbReference>
<keyword evidence="1" id="KW-1133">Transmembrane helix</keyword>
<sequence length="79" mass="9540">MLLSWLLWKTTCGVHCSYDIYIFKFLFILFLFSGVFFPRDSISVCDCLTMHQYGFKYCNGLLDCRQFKNEYKYVFVIMK</sequence>
<feature type="transmembrane region" description="Helical" evidence="1">
    <location>
        <begin position="20"/>
        <end position="37"/>
    </location>
</feature>